<keyword evidence="3" id="KW-1185">Reference proteome</keyword>
<dbReference type="Proteomes" id="UP001597131">
    <property type="component" value="Unassembled WGS sequence"/>
</dbReference>
<dbReference type="EMBL" id="JBHTLI010000001">
    <property type="protein sequence ID" value="MFD1094251.1"/>
    <property type="molecule type" value="Genomic_DNA"/>
</dbReference>
<feature type="transmembrane region" description="Helical" evidence="1">
    <location>
        <begin position="162"/>
        <end position="188"/>
    </location>
</feature>
<evidence type="ECO:0000256" key="1">
    <source>
        <dbReference type="SAM" id="Phobius"/>
    </source>
</evidence>
<feature type="transmembrane region" description="Helical" evidence="1">
    <location>
        <begin position="97"/>
        <end position="117"/>
    </location>
</feature>
<feature type="transmembrane region" description="Helical" evidence="1">
    <location>
        <begin position="267"/>
        <end position="298"/>
    </location>
</feature>
<feature type="transmembrane region" description="Helical" evidence="1">
    <location>
        <begin position="123"/>
        <end position="141"/>
    </location>
</feature>
<name>A0ABW3NPM6_9FLAO</name>
<keyword evidence="1" id="KW-0812">Transmembrane</keyword>
<keyword evidence="1" id="KW-0472">Membrane</keyword>
<gene>
    <name evidence="2" type="ORF">ACFQ3Q_00680</name>
</gene>
<accession>A0ABW3NPM6</accession>
<protein>
    <submittedName>
        <fullName evidence="2">EpsG family protein</fullName>
    </submittedName>
</protein>
<evidence type="ECO:0000313" key="3">
    <source>
        <dbReference type="Proteomes" id="UP001597131"/>
    </source>
</evidence>
<feature type="transmembrane region" description="Helical" evidence="1">
    <location>
        <begin position="200"/>
        <end position="217"/>
    </location>
</feature>
<feature type="transmembrane region" description="Helical" evidence="1">
    <location>
        <begin position="310"/>
        <end position="328"/>
    </location>
</feature>
<keyword evidence="1" id="KW-1133">Transmembrane helix</keyword>
<organism evidence="2 3">
    <name type="scientific">Salegentibacter chungangensis</name>
    <dbReference type="NCBI Taxonomy" id="1335724"/>
    <lineage>
        <taxon>Bacteria</taxon>
        <taxon>Pseudomonadati</taxon>
        <taxon>Bacteroidota</taxon>
        <taxon>Flavobacteriia</taxon>
        <taxon>Flavobacteriales</taxon>
        <taxon>Flavobacteriaceae</taxon>
        <taxon>Salegentibacter</taxon>
    </lineage>
</organism>
<proteinExistence type="predicted"/>
<comment type="caution">
    <text evidence="2">The sequence shown here is derived from an EMBL/GenBank/DDBJ whole genome shotgun (WGS) entry which is preliminary data.</text>
</comment>
<feature type="transmembrane region" description="Helical" evidence="1">
    <location>
        <begin position="24"/>
        <end position="43"/>
    </location>
</feature>
<dbReference type="RefSeq" id="WP_380741936.1">
    <property type="nucleotide sequence ID" value="NZ_JBHTLI010000001.1"/>
</dbReference>
<sequence length="329" mass="38203">MIRYLSFETNAPEEYLPYFRSKRLILWTTVFALIFVNIPWEIIRGAEFTDIENYIERFSSGVNFSSLINEGFFLKYITSESLWAALILYLKNLGLPLPLVFKSISFFSIFVFGYFTFKKSKSLFLSAFLLLNPLMVDFVMSQIRNSFALSIIIVAMLCNNKWIKLVLLLSSTMIHSSSVVLIFLVYILNKTQYEGKYKNLGVLIIIGLFVAFTLSIGREYILTLIGDRRANIKQPQSSILYSIFWVVYIGLIIYLKKLNVKDIYSKMSFTLILVFFASVVFGAYATRYLAILLPFLIISVLSLKINKNRILSSWVLLFYQLILFTYWID</sequence>
<evidence type="ECO:0000313" key="2">
    <source>
        <dbReference type="EMBL" id="MFD1094251.1"/>
    </source>
</evidence>
<reference evidence="3" key="1">
    <citation type="journal article" date="2019" name="Int. J. Syst. Evol. Microbiol.">
        <title>The Global Catalogue of Microorganisms (GCM) 10K type strain sequencing project: providing services to taxonomists for standard genome sequencing and annotation.</title>
        <authorList>
            <consortium name="The Broad Institute Genomics Platform"/>
            <consortium name="The Broad Institute Genome Sequencing Center for Infectious Disease"/>
            <person name="Wu L."/>
            <person name="Ma J."/>
        </authorList>
    </citation>
    <scope>NUCLEOTIDE SEQUENCE [LARGE SCALE GENOMIC DNA]</scope>
    <source>
        <strain evidence="3">CCUG 64793</strain>
    </source>
</reference>
<dbReference type="Pfam" id="PF14897">
    <property type="entry name" value="EpsG"/>
    <property type="match status" value="1"/>
</dbReference>
<dbReference type="InterPro" id="IPR049458">
    <property type="entry name" value="EpsG-like"/>
</dbReference>
<feature type="transmembrane region" description="Helical" evidence="1">
    <location>
        <begin position="238"/>
        <end position="255"/>
    </location>
</feature>